<protein>
    <submittedName>
        <fullName evidence="1">Uncharacterized protein</fullName>
    </submittedName>
</protein>
<accession>A0ACB9QFR2</accession>
<proteinExistence type="predicted"/>
<evidence type="ECO:0000313" key="1">
    <source>
        <dbReference type="EMBL" id="KAI4364250.1"/>
    </source>
</evidence>
<reference evidence="2" key="1">
    <citation type="journal article" date="2023" name="Front. Plant Sci.">
        <title>Chromosomal-level genome assembly of Melastoma candidum provides insights into trichome evolution.</title>
        <authorList>
            <person name="Zhong Y."/>
            <person name="Wu W."/>
            <person name="Sun C."/>
            <person name="Zou P."/>
            <person name="Liu Y."/>
            <person name="Dai S."/>
            <person name="Zhou R."/>
        </authorList>
    </citation>
    <scope>NUCLEOTIDE SEQUENCE [LARGE SCALE GENOMIC DNA]</scope>
</reference>
<sequence length="364" mass="40780">MNNGDLGRTPSAVASILAQASSTDEFGRAAAKLAVAQIWESLGFDGTHCSVLDVLIDIVIRCLRAIGKSSAFYANLSGRTQSNVFDVLRSFEDLGVSTSDNPVMEFVDYMESCKEVPFMNPIPQFPFVRDDRKLTIPSFSQMSEPPPGKHIPSWLQALPDPHTYKCTPIWKERKSDARNDKIEQARQRRKAERSLLSLQQRLAKHRASISGGASTCDHTRAQRGASTSGNKDEIPYFAVPLDAGELGVEAGDATGGWMNEMLKEKHFNIMEICSPAIEAMKDRFCEEVDADMKSVLPGTRPAVQFRFNTGKKVSGQSSDVDLWNNVPRRPNSSMFLEEERDDRKRRVEYILRQAAENPYELNQW</sequence>
<dbReference type="Proteomes" id="UP001057402">
    <property type="component" value="Chromosome 6"/>
</dbReference>
<keyword evidence="2" id="KW-1185">Reference proteome</keyword>
<comment type="caution">
    <text evidence="1">The sequence shown here is derived from an EMBL/GenBank/DDBJ whole genome shotgun (WGS) entry which is preliminary data.</text>
</comment>
<gene>
    <name evidence="1" type="ORF">MLD38_020369</name>
</gene>
<name>A0ACB9QFR2_9MYRT</name>
<organism evidence="1 2">
    <name type="scientific">Melastoma candidum</name>
    <dbReference type="NCBI Taxonomy" id="119954"/>
    <lineage>
        <taxon>Eukaryota</taxon>
        <taxon>Viridiplantae</taxon>
        <taxon>Streptophyta</taxon>
        <taxon>Embryophyta</taxon>
        <taxon>Tracheophyta</taxon>
        <taxon>Spermatophyta</taxon>
        <taxon>Magnoliopsida</taxon>
        <taxon>eudicotyledons</taxon>
        <taxon>Gunneridae</taxon>
        <taxon>Pentapetalae</taxon>
        <taxon>rosids</taxon>
        <taxon>malvids</taxon>
        <taxon>Myrtales</taxon>
        <taxon>Melastomataceae</taxon>
        <taxon>Melastomatoideae</taxon>
        <taxon>Melastomateae</taxon>
        <taxon>Melastoma</taxon>
    </lineage>
</organism>
<dbReference type="EMBL" id="CM042885">
    <property type="protein sequence ID" value="KAI4364250.1"/>
    <property type="molecule type" value="Genomic_DNA"/>
</dbReference>
<evidence type="ECO:0000313" key="2">
    <source>
        <dbReference type="Proteomes" id="UP001057402"/>
    </source>
</evidence>